<reference evidence="11 12" key="1">
    <citation type="submission" date="2014-04" db="EMBL/GenBank/DDBJ databases">
        <title>A comprehensive comparison of genomes of Erythrobacter spp. Strains.</title>
        <authorList>
            <person name="Zheng Q."/>
        </authorList>
    </citation>
    <scope>NUCLEOTIDE SEQUENCE [LARGE SCALE GENOMIC DNA]</scope>
    <source>
        <strain evidence="11 12">DSM 8509</strain>
    </source>
</reference>
<evidence type="ECO:0000259" key="10">
    <source>
        <dbReference type="Pfam" id="PF04316"/>
    </source>
</evidence>
<dbReference type="Proteomes" id="UP000027866">
    <property type="component" value="Unassembled WGS sequence"/>
</dbReference>
<evidence type="ECO:0000256" key="2">
    <source>
        <dbReference type="ARBA" id="ARBA00017823"/>
    </source>
</evidence>
<protein>
    <recommendedName>
        <fullName evidence="2">Negative regulator of flagellin synthesis</fullName>
    </recommendedName>
    <alternativeName>
        <fullName evidence="8">Anti-sigma-28 factor</fullName>
    </alternativeName>
</protein>
<evidence type="ECO:0000256" key="6">
    <source>
        <dbReference type="ARBA" id="ARBA00023163"/>
    </source>
</evidence>
<dbReference type="InterPro" id="IPR007412">
    <property type="entry name" value="FlgM"/>
</dbReference>
<dbReference type="GO" id="GO:0044781">
    <property type="term" value="P:bacterial-type flagellum organization"/>
    <property type="evidence" value="ECO:0007669"/>
    <property type="project" value="UniProtKB-KW"/>
</dbReference>
<dbReference type="EMBL" id="JMIX01000011">
    <property type="protein sequence ID" value="KEO90998.1"/>
    <property type="molecule type" value="Genomic_DNA"/>
</dbReference>
<evidence type="ECO:0000256" key="4">
    <source>
        <dbReference type="ARBA" id="ARBA00022795"/>
    </source>
</evidence>
<keyword evidence="12" id="KW-1185">Reference proteome</keyword>
<comment type="caution">
    <text evidence="11">The sequence shown here is derived from an EMBL/GenBank/DDBJ whole genome shotgun (WGS) entry which is preliminary data.</text>
</comment>
<dbReference type="RefSeq" id="WP_034905618.1">
    <property type="nucleotide sequence ID" value="NZ_CP017057.1"/>
</dbReference>
<dbReference type="Pfam" id="PF04316">
    <property type="entry name" value="FlgM"/>
    <property type="match status" value="1"/>
</dbReference>
<proteinExistence type="inferred from homology"/>
<evidence type="ECO:0000256" key="7">
    <source>
        <dbReference type="ARBA" id="ARBA00024739"/>
    </source>
</evidence>
<evidence type="ECO:0000256" key="5">
    <source>
        <dbReference type="ARBA" id="ARBA00023015"/>
    </source>
</evidence>
<evidence type="ECO:0000256" key="1">
    <source>
        <dbReference type="ARBA" id="ARBA00005322"/>
    </source>
</evidence>
<organism evidence="11 12">
    <name type="scientific">Erythrobacter litoralis</name>
    <dbReference type="NCBI Taxonomy" id="39960"/>
    <lineage>
        <taxon>Bacteria</taxon>
        <taxon>Pseudomonadati</taxon>
        <taxon>Pseudomonadota</taxon>
        <taxon>Alphaproteobacteria</taxon>
        <taxon>Sphingomonadales</taxon>
        <taxon>Erythrobacteraceae</taxon>
        <taxon>Erythrobacter/Porphyrobacter group</taxon>
        <taxon>Erythrobacter</taxon>
    </lineage>
</organism>
<feature type="region of interest" description="Disordered" evidence="9">
    <location>
        <begin position="1"/>
        <end position="44"/>
    </location>
</feature>
<name>A0A074MGM4_9SPHN</name>
<dbReference type="KEGG" id="elq:Ga0102493_111225"/>
<dbReference type="InterPro" id="IPR035890">
    <property type="entry name" value="Anti-sigma-28_factor_FlgM_sf"/>
</dbReference>
<keyword evidence="5" id="KW-0805">Transcription regulation</keyword>
<dbReference type="NCBIfam" id="TIGR03824">
    <property type="entry name" value="FlgM_jcvi"/>
    <property type="match status" value="1"/>
</dbReference>
<dbReference type="SUPFAM" id="SSF101498">
    <property type="entry name" value="Anti-sigma factor FlgM"/>
    <property type="match status" value="1"/>
</dbReference>
<accession>A0A074MGM4</accession>
<feature type="domain" description="Anti-sigma-28 factor FlgM C-terminal" evidence="10">
    <location>
        <begin position="54"/>
        <end position="90"/>
    </location>
</feature>
<dbReference type="OrthoDB" id="7392062at2"/>
<keyword evidence="6" id="KW-0804">Transcription</keyword>
<evidence type="ECO:0000313" key="12">
    <source>
        <dbReference type="Proteomes" id="UP000027866"/>
    </source>
</evidence>
<evidence type="ECO:0000256" key="9">
    <source>
        <dbReference type="SAM" id="MobiDB-lite"/>
    </source>
</evidence>
<dbReference type="AlphaFoldDB" id="A0A074MGM4"/>
<comment type="function">
    <text evidence="7">Responsible for the coupling of flagellin expression to flagellar assembly by preventing expression of the flagellin genes when a component of the middle class of proteins is defective. It negatively regulates flagellar genes by inhibiting the activity of FliA by directly binding to FliA.</text>
</comment>
<feature type="compositionally biased region" description="Polar residues" evidence="9">
    <location>
        <begin position="10"/>
        <end position="38"/>
    </location>
</feature>
<evidence type="ECO:0000256" key="8">
    <source>
        <dbReference type="ARBA" id="ARBA00030117"/>
    </source>
</evidence>
<keyword evidence="4" id="KW-1005">Bacterial flagellum biogenesis</keyword>
<dbReference type="PATRIC" id="fig|39960.10.peg.294"/>
<dbReference type="GO" id="GO:0045892">
    <property type="term" value="P:negative regulation of DNA-templated transcription"/>
    <property type="evidence" value="ECO:0007669"/>
    <property type="project" value="InterPro"/>
</dbReference>
<keyword evidence="3" id="KW-0678">Repressor</keyword>
<dbReference type="InterPro" id="IPR031316">
    <property type="entry name" value="FlgM_C"/>
</dbReference>
<evidence type="ECO:0000313" key="11">
    <source>
        <dbReference type="EMBL" id="KEO90998.1"/>
    </source>
</evidence>
<comment type="similarity">
    <text evidence="1">Belongs to the FlgM family.</text>
</comment>
<sequence>MPSVELSKLQGVSSARSLSETDRTQPTARKASASTDQAKQAAARGVSIEVRSEVDAVTPPIDRERVEQIRAALQDGSYPLVPTKIADAMIAAQISFELPR</sequence>
<gene>
    <name evidence="11" type="ORF">EH32_01345</name>
</gene>
<evidence type="ECO:0000256" key="3">
    <source>
        <dbReference type="ARBA" id="ARBA00022491"/>
    </source>
</evidence>